<reference evidence="3" key="1">
    <citation type="journal article" date="2020" name="mSystems">
        <title>Genome- and Community-Level Interaction Insights into Carbon Utilization and Element Cycling Functions of Hydrothermarchaeota in Hydrothermal Sediment.</title>
        <authorList>
            <person name="Zhou Z."/>
            <person name="Liu Y."/>
            <person name="Xu W."/>
            <person name="Pan J."/>
            <person name="Luo Z.H."/>
            <person name="Li M."/>
        </authorList>
    </citation>
    <scope>NUCLEOTIDE SEQUENCE [LARGE SCALE GENOMIC DNA]</scope>
    <source>
        <strain evidence="3">SpSt-1056</strain>
    </source>
</reference>
<dbReference type="PROSITE" id="PS00455">
    <property type="entry name" value="AMP_BINDING"/>
    <property type="match status" value="1"/>
</dbReference>
<dbReference type="Pfam" id="PF13193">
    <property type="entry name" value="AMP-binding_C"/>
    <property type="match status" value="1"/>
</dbReference>
<evidence type="ECO:0000259" key="1">
    <source>
        <dbReference type="Pfam" id="PF00501"/>
    </source>
</evidence>
<dbReference type="InterPro" id="IPR045851">
    <property type="entry name" value="AMP-bd_C_sf"/>
</dbReference>
<dbReference type="AlphaFoldDB" id="A0A7C5QR80"/>
<dbReference type="PANTHER" id="PTHR43767">
    <property type="entry name" value="LONG-CHAIN-FATTY-ACID--COA LIGASE"/>
    <property type="match status" value="1"/>
</dbReference>
<organism evidence="3">
    <name type="scientific">Caldiarchaeum subterraneum</name>
    <dbReference type="NCBI Taxonomy" id="311458"/>
    <lineage>
        <taxon>Archaea</taxon>
        <taxon>Nitrososphaerota</taxon>
        <taxon>Candidatus Caldarchaeales</taxon>
        <taxon>Candidatus Caldarchaeaceae</taxon>
        <taxon>Candidatus Caldarchaeum</taxon>
    </lineage>
</organism>
<keyword evidence="3" id="KW-0436">Ligase</keyword>
<dbReference type="SUPFAM" id="SSF56801">
    <property type="entry name" value="Acetyl-CoA synthetase-like"/>
    <property type="match status" value="1"/>
</dbReference>
<protein>
    <submittedName>
        <fullName evidence="3">Long-chain fatty acid--CoA ligase</fullName>
    </submittedName>
</protein>
<name>A0A7C5QR80_CALS0</name>
<feature type="domain" description="AMP-dependent synthetase/ligase" evidence="1">
    <location>
        <begin position="35"/>
        <end position="420"/>
    </location>
</feature>
<evidence type="ECO:0000313" key="3">
    <source>
        <dbReference type="EMBL" id="HHK68433.1"/>
    </source>
</evidence>
<dbReference type="InterPro" id="IPR025110">
    <property type="entry name" value="AMP-bd_C"/>
</dbReference>
<feature type="domain" description="AMP-binding enzyme C-terminal" evidence="2">
    <location>
        <begin position="472"/>
        <end position="549"/>
    </location>
</feature>
<dbReference type="Gene3D" id="2.30.38.10">
    <property type="entry name" value="Luciferase, Domain 3"/>
    <property type="match status" value="1"/>
</dbReference>
<dbReference type="InterPro" id="IPR050237">
    <property type="entry name" value="ATP-dep_AMP-bd_enzyme"/>
</dbReference>
<dbReference type="Gene3D" id="3.40.50.980">
    <property type="match status" value="2"/>
</dbReference>
<comment type="caution">
    <text evidence="3">The sequence shown here is derived from an EMBL/GenBank/DDBJ whole genome shotgun (WGS) entry which is preliminary data.</text>
</comment>
<accession>A0A7C5QR80</accession>
<proteinExistence type="predicted"/>
<evidence type="ECO:0000259" key="2">
    <source>
        <dbReference type="Pfam" id="PF13193"/>
    </source>
</evidence>
<dbReference type="PANTHER" id="PTHR43767:SF1">
    <property type="entry name" value="NONRIBOSOMAL PEPTIDE SYNTHASE PES1 (EUROFUNG)-RELATED"/>
    <property type="match status" value="1"/>
</dbReference>
<dbReference type="EMBL" id="DRWN01000031">
    <property type="protein sequence ID" value="HHK68433.1"/>
    <property type="molecule type" value="Genomic_DNA"/>
</dbReference>
<gene>
    <name evidence="3" type="ORF">ENM11_04670</name>
</gene>
<dbReference type="GO" id="GO:0016878">
    <property type="term" value="F:acid-thiol ligase activity"/>
    <property type="evidence" value="ECO:0007669"/>
    <property type="project" value="UniProtKB-ARBA"/>
</dbReference>
<dbReference type="InterPro" id="IPR020845">
    <property type="entry name" value="AMP-binding_CS"/>
</dbReference>
<dbReference type="Pfam" id="PF00501">
    <property type="entry name" value="AMP-binding"/>
    <property type="match status" value="1"/>
</dbReference>
<dbReference type="InterPro" id="IPR000873">
    <property type="entry name" value="AMP-dep_synth/lig_dom"/>
</dbReference>
<sequence length="568" mass="62879">MNGLEFVLSRPWTRFYDKSVNPNITAPNISLAELFEQACVQHSDKVACVFLDTSFTFSALRQYVARFATALSKIEIGKGGKVAILLPNSVQFIVSYYGVLKTGATVVPINPLSTSDEIAQICSLSSASAIVCLDLFIDNVMEALEKTSLKHVIVTNIADHLPGFKKALGRLLKKIPSKKLPPHPSIRLYTKMLETSEEELKVEISPEKDLASLQFTGGTTGFPKGVMLTHSNIVSNIFQVYEMIKPFVVEGGETFAAILPFYHIYGQTVLIGTGLTKGNKLIIFPKLELEKFIKDLSRYQVSIFPGVPTLFNLMSKHRLADEVKYPNMKLVISGADMLPTEVAEEFEKKFGKKIVEGYGLTEASPVTHVNPPDRTKKGSFGIPIPSTLAAIVNPQTKEFLPPGQVGEIAVSGPQVMQGYLGAAEQNVSIMEAGRRWLLTGDLGRVDEEGYFYFVERAKDVIKHKGYTVFPAEIEKVLYESEAVKEACVVGVPDPVAGEKIIAAVVLKPDRKKSEELNKLMELCSTKLAEYKRPSEFVFVDELPKTLVGKMLRRRVREIVLEKQQLTQA</sequence>
<dbReference type="Gene3D" id="3.30.300.30">
    <property type="match status" value="1"/>
</dbReference>